<dbReference type="Proteomes" id="UP001497512">
    <property type="component" value="Chromosome 19"/>
</dbReference>
<dbReference type="InterPro" id="IPR024964">
    <property type="entry name" value="CTLH/CRA"/>
</dbReference>
<dbReference type="SMART" id="SM00668">
    <property type="entry name" value="CTLH"/>
    <property type="match status" value="1"/>
</dbReference>
<accession>A0ABP0U5V4</accession>
<keyword evidence="2" id="KW-0963">Cytoplasm</keyword>
<keyword evidence="4 6" id="KW-0863">Zinc-finger</keyword>
<dbReference type="InterPro" id="IPR013083">
    <property type="entry name" value="Znf_RING/FYVE/PHD"/>
</dbReference>
<feature type="domain" description="RING-type" evidence="8">
    <location>
        <begin position="328"/>
        <end position="371"/>
    </location>
</feature>
<dbReference type="PANTHER" id="PTHR12170:SF3">
    <property type="entry name" value="GH10162P"/>
    <property type="match status" value="1"/>
</dbReference>
<keyword evidence="5" id="KW-0862">Zinc</keyword>
<dbReference type="InterPro" id="IPR001841">
    <property type="entry name" value="Znf_RING"/>
</dbReference>
<sequence>MNPSSIRDSFDRVTKKQKIWHVRTQENADKLLEAVSETITELMNISDSATDFDSKTVIAALQAKLREVCPKNSVAAPAKETNVAMNRCGKLVDKFFNPDIAKAYRDIDFDSHLVNQIVALHFYRQGLFSLGDYFIAEANESEALSLKGPFFEMYQILEQIGVGNLGPALAWTKLHQEALDYKKSSLQFNLQRLQLVQFLQKGDRSAALEYVRSSFRQFINNHMRDIQRLMGCLLWAGRLEISPYSDLLAREHWDAIAVEFTHECCGMMGQASNSPLFITICAGSQALPMLLKLASVMVNKKHEWHAMRQLPVEIELNKAFQFHSVFACPVSRDQSTAENPPMLLPCGHVLCKHSIHKLVKGNNRTFKCPYCPSETTVAFCRQIHF</sequence>
<reference evidence="11" key="1">
    <citation type="submission" date="2024-02" db="EMBL/GenBank/DDBJ databases">
        <authorList>
            <consortium name="ELIXIR-Norway"/>
            <consortium name="Elixir Norway"/>
        </authorList>
    </citation>
    <scope>NUCLEOTIDE SEQUENCE</scope>
</reference>
<dbReference type="InterPro" id="IPR045098">
    <property type="entry name" value="Fyv10_fam"/>
</dbReference>
<keyword evidence="3" id="KW-0479">Metal-binding</keyword>
<evidence type="ECO:0000256" key="1">
    <source>
        <dbReference type="ARBA" id="ARBA00004496"/>
    </source>
</evidence>
<evidence type="ECO:0000313" key="11">
    <source>
        <dbReference type="EMBL" id="CAK9213371.1"/>
    </source>
</evidence>
<evidence type="ECO:0000313" key="12">
    <source>
        <dbReference type="Proteomes" id="UP001497512"/>
    </source>
</evidence>
<comment type="subcellular location">
    <subcellularLocation>
        <location evidence="1">Cytoplasm</location>
    </subcellularLocation>
</comment>
<dbReference type="InterPro" id="IPR027370">
    <property type="entry name" value="Znf-RING_euk"/>
</dbReference>
<dbReference type="SMART" id="SM00757">
    <property type="entry name" value="CRA"/>
    <property type="match status" value="1"/>
</dbReference>
<feature type="domain" description="RING-Gid-type" evidence="10">
    <location>
        <begin position="328"/>
        <end position="371"/>
    </location>
</feature>
<evidence type="ECO:0000256" key="3">
    <source>
        <dbReference type="ARBA" id="ARBA00022723"/>
    </source>
</evidence>
<dbReference type="Pfam" id="PF10607">
    <property type="entry name" value="CTLH"/>
    <property type="match status" value="1"/>
</dbReference>
<evidence type="ECO:0000259" key="8">
    <source>
        <dbReference type="PROSITE" id="PS50089"/>
    </source>
</evidence>
<dbReference type="InterPro" id="IPR013144">
    <property type="entry name" value="CRA_dom"/>
</dbReference>
<dbReference type="PROSITE" id="PS51867">
    <property type="entry name" value="ZF_RING_GID"/>
    <property type="match status" value="1"/>
</dbReference>
<dbReference type="InterPro" id="IPR037683">
    <property type="entry name" value="Rmd5_dRing"/>
</dbReference>
<dbReference type="PROSITE" id="PS50897">
    <property type="entry name" value="CTLH"/>
    <property type="match status" value="1"/>
</dbReference>
<evidence type="ECO:0000256" key="6">
    <source>
        <dbReference type="PROSITE-ProRule" id="PRU00175"/>
    </source>
</evidence>
<feature type="zinc finger region" description="RING-Gid-type" evidence="7">
    <location>
        <begin position="328"/>
        <end position="371"/>
    </location>
</feature>
<dbReference type="PANTHER" id="PTHR12170">
    <property type="entry name" value="MACROPHAGE ERYTHROBLAST ATTACHER-RELATED"/>
    <property type="match status" value="1"/>
</dbReference>
<evidence type="ECO:0000256" key="5">
    <source>
        <dbReference type="ARBA" id="ARBA00022833"/>
    </source>
</evidence>
<organism evidence="11 12">
    <name type="scientific">Sphagnum troendelagicum</name>
    <dbReference type="NCBI Taxonomy" id="128251"/>
    <lineage>
        <taxon>Eukaryota</taxon>
        <taxon>Viridiplantae</taxon>
        <taxon>Streptophyta</taxon>
        <taxon>Embryophyta</taxon>
        <taxon>Bryophyta</taxon>
        <taxon>Sphagnophytina</taxon>
        <taxon>Sphagnopsida</taxon>
        <taxon>Sphagnales</taxon>
        <taxon>Sphagnaceae</taxon>
        <taxon>Sphagnum</taxon>
    </lineage>
</organism>
<evidence type="ECO:0000256" key="2">
    <source>
        <dbReference type="ARBA" id="ARBA00022490"/>
    </source>
</evidence>
<gene>
    <name evidence="11" type="ORF">CSSPTR1EN2_LOCUS11703</name>
</gene>
<dbReference type="InterPro" id="IPR006595">
    <property type="entry name" value="CTLH_C"/>
</dbReference>
<dbReference type="Pfam" id="PF13445">
    <property type="entry name" value="zf-RING_UBOX"/>
    <property type="match status" value="1"/>
</dbReference>
<evidence type="ECO:0000256" key="4">
    <source>
        <dbReference type="ARBA" id="ARBA00022771"/>
    </source>
</evidence>
<dbReference type="PROSITE" id="PS50089">
    <property type="entry name" value="ZF_RING_2"/>
    <property type="match status" value="1"/>
</dbReference>
<name>A0ABP0U5V4_9BRYO</name>
<protein>
    <submittedName>
        <fullName evidence="11">Uncharacterized protein</fullName>
    </submittedName>
</protein>
<evidence type="ECO:0000259" key="9">
    <source>
        <dbReference type="PROSITE" id="PS50897"/>
    </source>
</evidence>
<proteinExistence type="predicted"/>
<evidence type="ECO:0000259" key="10">
    <source>
        <dbReference type="PROSITE" id="PS51867"/>
    </source>
</evidence>
<dbReference type="SMART" id="SM00184">
    <property type="entry name" value="RING"/>
    <property type="match status" value="1"/>
</dbReference>
<keyword evidence="12" id="KW-1185">Reference proteome</keyword>
<dbReference type="InterPro" id="IPR044063">
    <property type="entry name" value="ZF_RING_GID"/>
</dbReference>
<feature type="domain" description="CTLH" evidence="9">
    <location>
        <begin position="149"/>
        <end position="206"/>
    </location>
</feature>
<dbReference type="EMBL" id="OZ019911">
    <property type="protein sequence ID" value="CAK9213371.1"/>
    <property type="molecule type" value="Genomic_DNA"/>
</dbReference>
<dbReference type="CDD" id="cd16652">
    <property type="entry name" value="dRING_Rmd5p-like"/>
    <property type="match status" value="1"/>
</dbReference>
<dbReference type="Gene3D" id="3.30.40.10">
    <property type="entry name" value="Zinc/RING finger domain, C3HC4 (zinc finger)"/>
    <property type="match status" value="1"/>
</dbReference>
<evidence type="ECO:0000256" key="7">
    <source>
        <dbReference type="PROSITE-ProRule" id="PRU01215"/>
    </source>
</evidence>
<dbReference type="SUPFAM" id="SSF57850">
    <property type="entry name" value="RING/U-box"/>
    <property type="match status" value="1"/>
</dbReference>